<reference evidence="2" key="1">
    <citation type="submission" date="2017-06" db="EMBL/GenBank/DDBJ databases">
        <authorList>
            <person name="Assis F.L."/>
            <person name="Abrahao J.S."/>
            <person name="Silva L."/>
            <person name="Khalil J.B."/>
            <person name="Rodrigues R."/>
            <person name="Silva L.S."/>
            <person name="Boratto P."/>
            <person name="Andrade M."/>
            <person name="Kroon E.G."/>
            <person name="Ribeiro B."/>
            <person name="Bergier I."/>
            <person name="Seligmann H."/>
            <person name="Ghigo E."/>
            <person name="Colson P."/>
            <person name="Levasseur A."/>
            <person name="Raoult D."/>
            <person name="Scola B.L."/>
        </authorList>
    </citation>
    <scope>NUCLEOTIDE SEQUENCE</scope>
    <source>
        <strain evidence="2">Deep ocean</strain>
    </source>
</reference>
<evidence type="ECO:0000256" key="1">
    <source>
        <dbReference type="SAM" id="MobiDB-lite"/>
    </source>
</evidence>
<name>A0A6N1NWE8_9VIRU</name>
<reference evidence="2" key="2">
    <citation type="journal article" date="2018" name="Nat. Commun.">
        <title>Tailed giant Tupanvirus possesses the most complete translational apparatus of the known virosphere.</title>
        <authorList>
            <person name="Abrahao J."/>
            <person name="Silva L."/>
            <person name="Silva L.S."/>
            <person name="Khalil J.Y.B."/>
            <person name="Rodrigues R."/>
            <person name="Arantes T."/>
            <person name="Assis F."/>
            <person name="Boratto P."/>
            <person name="Andrade M."/>
            <person name="Kroon E.G."/>
            <person name="Ribeiro B."/>
            <person name="Bergier I."/>
            <person name="Seligmann H."/>
            <person name="Ghigo E."/>
            <person name="Colson P."/>
            <person name="Levasseur A."/>
            <person name="Kroemer G."/>
            <person name="Raoult D."/>
            <person name="La Scola B."/>
        </authorList>
    </citation>
    <scope>NUCLEOTIDE SEQUENCE [LARGE SCALE GENOMIC DNA]</scope>
    <source>
        <strain evidence="2">Deep ocean</strain>
    </source>
</reference>
<dbReference type="KEGG" id="vg:80517971"/>
<feature type="region of interest" description="Disordered" evidence="1">
    <location>
        <begin position="35"/>
        <end position="60"/>
    </location>
</feature>
<sequence length="383" mass="44274">MNSNNQNACADELDSWFNELDDKTIEIINNNLINEEDSDNDNASEQKTSAVTSDDDDDNLENTTKCISVEDILLKDPNTLTSYELIKHECSIAYFVQVLMEGSTINNKIKSLKPHDSDLTIDKMQSIVEYLNWISISSETLAKRINQELLVYKPDSKPCIVRSSYNFCTKYTQCKNFYSKHETPNCKEHHYVHSLLKYDVDSVIVFLNHVIKNSLSMTKEELNNLYLSIKTICFVTRHMAKEISYIDYITKNNSETFHRSNPIELNKKKNITKRVWSECDRSIRNERPPREKIDYHKNNKSFRNVNTSYANALSNNNERIERDDRSFIQNKRNVNNCGSQSNNRISYTKSSNVGGFKKTDSVKINKTDCVANRFSILSDTLGV</sequence>
<dbReference type="GeneID" id="80517971"/>
<proteinExistence type="predicted"/>
<organism evidence="2">
    <name type="scientific">Tupanvirus deep ocean</name>
    <dbReference type="NCBI Taxonomy" id="2126984"/>
    <lineage>
        <taxon>Viruses</taxon>
        <taxon>Varidnaviria</taxon>
        <taxon>Bamfordvirae</taxon>
        <taxon>Nucleocytoviricota</taxon>
        <taxon>Megaviricetes</taxon>
        <taxon>Imitervirales</taxon>
        <taxon>Mimiviridae</taxon>
        <taxon>Megamimivirinae</taxon>
        <taxon>Tupanvirus</taxon>
        <taxon>Tupanvirus altamarinense</taxon>
    </lineage>
</organism>
<evidence type="ECO:0000313" key="2">
    <source>
        <dbReference type="EMBL" id="QKU34642.1"/>
    </source>
</evidence>
<protein>
    <submittedName>
        <fullName evidence="2">Mg301 protein</fullName>
    </submittedName>
</protein>
<feature type="compositionally biased region" description="Polar residues" evidence="1">
    <location>
        <begin position="43"/>
        <end position="52"/>
    </location>
</feature>
<accession>A0A6N1NWE8</accession>
<dbReference type="EMBL" id="MF405918">
    <property type="protein sequence ID" value="QKU34642.1"/>
    <property type="molecule type" value="Genomic_DNA"/>
</dbReference>
<dbReference type="RefSeq" id="YP_010781280.1">
    <property type="nucleotide sequence ID" value="NC_075038.1"/>
</dbReference>